<evidence type="ECO:0000256" key="1">
    <source>
        <dbReference type="SAM" id="MobiDB-lite"/>
    </source>
</evidence>
<keyword evidence="3" id="KW-1185">Reference proteome</keyword>
<dbReference type="AlphaFoldDB" id="A0AAD7R0P7"/>
<organism evidence="2 3">
    <name type="scientific">Aldrovandia affinis</name>
    <dbReference type="NCBI Taxonomy" id="143900"/>
    <lineage>
        <taxon>Eukaryota</taxon>
        <taxon>Metazoa</taxon>
        <taxon>Chordata</taxon>
        <taxon>Craniata</taxon>
        <taxon>Vertebrata</taxon>
        <taxon>Euteleostomi</taxon>
        <taxon>Actinopterygii</taxon>
        <taxon>Neopterygii</taxon>
        <taxon>Teleostei</taxon>
        <taxon>Notacanthiformes</taxon>
        <taxon>Halosauridae</taxon>
        <taxon>Aldrovandia</taxon>
    </lineage>
</organism>
<feature type="compositionally biased region" description="Basic and acidic residues" evidence="1">
    <location>
        <begin position="7"/>
        <end position="23"/>
    </location>
</feature>
<proteinExistence type="predicted"/>
<evidence type="ECO:0000313" key="2">
    <source>
        <dbReference type="EMBL" id="KAJ8351117.1"/>
    </source>
</evidence>
<protein>
    <submittedName>
        <fullName evidence="2">Uncharacterized protein</fullName>
    </submittedName>
</protein>
<accession>A0AAD7R0P7</accession>
<dbReference type="EMBL" id="JAINUG010002043">
    <property type="protein sequence ID" value="KAJ8351117.1"/>
    <property type="molecule type" value="Genomic_DNA"/>
</dbReference>
<dbReference type="Proteomes" id="UP001221898">
    <property type="component" value="Unassembled WGS sequence"/>
</dbReference>
<gene>
    <name evidence="2" type="ORF">AAFF_G00149410</name>
</gene>
<sequence>MSTKDATGLDEKLDRKKSVEQHNSHAQQRFADQMEAMFTEMQTAVEQQGAKQQAMLSSYKCSVASCKTYYETIRKTYRMNQEENLQKKEEDMIAARRRQRRRRLIFKLRKSVPFGRL</sequence>
<name>A0AAD7R0P7_9TELE</name>
<feature type="region of interest" description="Disordered" evidence="1">
    <location>
        <begin position="1"/>
        <end position="27"/>
    </location>
</feature>
<reference evidence="2" key="1">
    <citation type="journal article" date="2023" name="Science">
        <title>Genome structures resolve the early diversification of teleost fishes.</title>
        <authorList>
            <person name="Parey E."/>
            <person name="Louis A."/>
            <person name="Montfort J."/>
            <person name="Bouchez O."/>
            <person name="Roques C."/>
            <person name="Iampietro C."/>
            <person name="Lluch J."/>
            <person name="Castinel A."/>
            <person name="Donnadieu C."/>
            <person name="Desvignes T."/>
            <person name="Floi Bucao C."/>
            <person name="Jouanno E."/>
            <person name="Wen M."/>
            <person name="Mejri S."/>
            <person name="Dirks R."/>
            <person name="Jansen H."/>
            <person name="Henkel C."/>
            <person name="Chen W.J."/>
            <person name="Zahm M."/>
            <person name="Cabau C."/>
            <person name="Klopp C."/>
            <person name="Thompson A.W."/>
            <person name="Robinson-Rechavi M."/>
            <person name="Braasch I."/>
            <person name="Lecointre G."/>
            <person name="Bobe J."/>
            <person name="Postlethwait J.H."/>
            <person name="Berthelot C."/>
            <person name="Roest Crollius H."/>
            <person name="Guiguen Y."/>
        </authorList>
    </citation>
    <scope>NUCLEOTIDE SEQUENCE</scope>
    <source>
        <strain evidence="2">NC1722</strain>
    </source>
</reference>
<evidence type="ECO:0000313" key="3">
    <source>
        <dbReference type="Proteomes" id="UP001221898"/>
    </source>
</evidence>
<comment type="caution">
    <text evidence="2">The sequence shown here is derived from an EMBL/GenBank/DDBJ whole genome shotgun (WGS) entry which is preliminary data.</text>
</comment>